<proteinExistence type="predicted"/>
<evidence type="ECO:0000313" key="3">
    <source>
        <dbReference type="Proteomes" id="UP000014803"/>
    </source>
</evidence>
<dbReference type="KEGG" id="scu:SCE1572_02860"/>
<gene>
    <name evidence="2" type="ORF">SCE1572_02860</name>
</gene>
<evidence type="ECO:0000256" key="1">
    <source>
        <dbReference type="SAM" id="MobiDB-lite"/>
    </source>
</evidence>
<dbReference type="AlphaFoldDB" id="S4XLW5"/>
<feature type="compositionally biased region" description="Low complexity" evidence="1">
    <location>
        <begin position="30"/>
        <end position="44"/>
    </location>
</feature>
<dbReference type="Proteomes" id="UP000014803">
    <property type="component" value="Chromosome"/>
</dbReference>
<sequence length="71" mass="7284">MLRRASSLAPRQHTVGKRIGSLVHRDVGPRRCAAPAVTRRAAATSSPPGADEGSSARDLGAAPRPGEATLS</sequence>
<evidence type="ECO:0000313" key="2">
    <source>
        <dbReference type="EMBL" id="AGP33539.1"/>
    </source>
</evidence>
<dbReference type="HOGENOM" id="CLU_2737910_0_0_7"/>
<accession>S4XLW5</accession>
<organism evidence="2 3">
    <name type="scientific">Sorangium cellulosum So0157-2</name>
    <dbReference type="NCBI Taxonomy" id="1254432"/>
    <lineage>
        <taxon>Bacteria</taxon>
        <taxon>Pseudomonadati</taxon>
        <taxon>Myxococcota</taxon>
        <taxon>Polyangia</taxon>
        <taxon>Polyangiales</taxon>
        <taxon>Polyangiaceae</taxon>
        <taxon>Sorangium</taxon>
    </lineage>
</organism>
<feature type="region of interest" description="Disordered" evidence="1">
    <location>
        <begin position="1"/>
        <end position="71"/>
    </location>
</feature>
<dbReference type="STRING" id="1254432.SCE1572_02860"/>
<reference evidence="2 3" key="1">
    <citation type="journal article" date="2013" name="Sci. Rep.">
        <title>Extraordinary expansion of a Sorangium cellulosum genome from an alkaline milieu.</title>
        <authorList>
            <person name="Han K."/>
            <person name="Li Z.F."/>
            <person name="Peng R."/>
            <person name="Zhu L.P."/>
            <person name="Zhou T."/>
            <person name="Wang L.G."/>
            <person name="Li S.G."/>
            <person name="Zhang X.B."/>
            <person name="Hu W."/>
            <person name="Wu Z.H."/>
            <person name="Qin N."/>
            <person name="Li Y.Z."/>
        </authorList>
    </citation>
    <scope>NUCLEOTIDE SEQUENCE [LARGE SCALE GENOMIC DNA]</scope>
    <source>
        <strain evidence="2 3">So0157-2</strain>
    </source>
</reference>
<protein>
    <submittedName>
        <fullName evidence="2">Uncharacterized protein</fullName>
    </submittedName>
</protein>
<dbReference type="EMBL" id="CP003969">
    <property type="protein sequence ID" value="AGP33539.1"/>
    <property type="molecule type" value="Genomic_DNA"/>
</dbReference>
<name>S4XLW5_SORCE</name>
<dbReference type="PATRIC" id="fig|1254432.3.peg.624"/>